<protein>
    <submittedName>
        <fullName evidence="1">Uncharacterized protein</fullName>
    </submittedName>
</protein>
<dbReference type="EMBL" id="AM295250">
    <property type="protein sequence ID" value="CAL29308.1"/>
    <property type="molecule type" value="Genomic_DNA"/>
</dbReference>
<proteinExistence type="predicted"/>
<dbReference type="HOGENOM" id="CLU_3173430_0_0_9"/>
<evidence type="ECO:0000313" key="1">
    <source>
        <dbReference type="EMBL" id="CAL29308.1"/>
    </source>
</evidence>
<dbReference type="KEGG" id="sca:SCA_2405"/>
<dbReference type="AlphaFoldDB" id="B9DII3"/>
<reference evidence="1 2" key="1">
    <citation type="journal article" date="2009" name="Appl. Environ. Microbiol.">
        <title>Genome analysis of the meat starter culture bacterium Staphylococcus carnosus TM300.</title>
        <authorList>
            <person name="Rosenstein R."/>
            <person name="Nerz C."/>
            <person name="Biswas L."/>
            <person name="Resch A."/>
            <person name="Raddatz G."/>
            <person name="Schuster S.C."/>
            <person name="Goetz F."/>
        </authorList>
    </citation>
    <scope>NUCLEOTIDE SEQUENCE [LARGE SCALE GENOMIC DNA]</scope>
    <source>
        <strain evidence="1 2">TM300</strain>
    </source>
</reference>
<keyword evidence="2" id="KW-1185">Reference proteome</keyword>
<organism evidence="1 2">
    <name type="scientific">Staphylococcus carnosus (strain TM300)</name>
    <dbReference type="NCBI Taxonomy" id="396513"/>
    <lineage>
        <taxon>Bacteria</taxon>
        <taxon>Bacillati</taxon>
        <taxon>Bacillota</taxon>
        <taxon>Bacilli</taxon>
        <taxon>Bacillales</taxon>
        <taxon>Staphylococcaceae</taxon>
        <taxon>Staphylococcus</taxon>
    </lineage>
</organism>
<name>B9DII3_STACT</name>
<dbReference type="Proteomes" id="UP000000444">
    <property type="component" value="Chromosome"/>
</dbReference>
<sequence>MALLPLFILYKIRGYFLKQENRKFDEIDIESDEDRYQDEEEQANSVI</sequence>
<evidence type="ECO:0000313" key="2">
    <source>
        <dbReference type="Proteomes" id="UP000000444"/>
    </source>
</evidence>
<gene>
    <name evidence="1" type="ordered locus">Sca_2405</name>
</gene>
<accession>B9DII3</accession>